<name>I2GIQ9_9BACT</name>
<gene>
    <name evidence="1" type="ORF">BN8_02906</name>
</gene>
<evidence type="ECO:0000313" key="1">
    <source>
        <dbReference type="EMBL" id="CCH53784.1"/>
    </source>
</evidence>
<protein>
    <submittedName>
        <fullName evidence="1">Uncharacterized protein</fullName>
    </submittedName>
</protein>
<dbReference type="EMBL" id="CAIT01000006">
    <property type="protein sequence ID" value="CCH53784.1"/>
    <property type="molecule type" value="Genomic_DNA"/>
</dbReference>
<dbReference type="STRING" id="1185876.BN8_02906"/>
<proteinExistence type="predicted"/>
<dbReference type="OrthoDB" id="950702at2"/>
<reference evidence="1 2" key="1">
    <citation type="journal article" date="2012" name="J. Bacteriol.">
        <title>Genome Sequence of the Filamentous Bacterium Fibrisoma limi BUZ 3T.</title>
        <authorList>
            <person name="Filippini M."/>
            <person name="Qi W."/>
            <person name="Jaenicke S."/>
            <person name="Goesmann A."/>
            <person name="Smits T.H."/>
            <person name="Bagheri H.C."/>
        </authorList>
    </citation>
    <scope>NUCLEOTIDE SEQUENCE [LARGE SCALE GENOMIC DNA]</scope>
    <source>
        <strain evidence="2">BUZ 3T</strain>
    </source>
</reference>
<dbReference type="RefSeq" id="WP_009282364.1">
    <property type="nucleotide sequence ID" value="NZ_CAIT01000006.1"/>
</dbReference>
<dbReference type="AlphaFoldDB" id="I2GIQ9"/>
<organism evidence="1 2">
    <name type="scientific">Fibrisoma limi BUZ 3</name>
    <dbReference type="NCBI Taxonomy" id="1185876"/>
    <lineage>
        <taxon>Bacteria</taxon>
        <taxon>Pseudomonadati</taxon>
        <taxon>Bacteroidota</taxon>
        <taxon>Cytophagia</taxon>
        <taxon>Cytophagales</taxon>
        <taxon>Spirosomataceae</taxon>
        <taxon>Fibrisoma</taxon>
    </lineage>
</organism>
<dbReference type="eggNOG" id="ENOG5033B55">
    <property type="taxonomic scope" value="Bacteria"/>
</dbReference>
<dbReference type="Proteomes" id="UP000009309">
    <property type="component" value="Unassembled WGS sequence"/>
</dbReference>
<comment type="caution">
    <text evidence="1">The sequence shown here is derived from an EMBL/GenBank/DDBJ whole genome shotgun (WGS) entry which is preliminary data.</text>
</comment>
<evidence type="ECO:0000313" key="2">
    <source>
        <dbReference type="Proteomes" id="UP000009309"/>
    </source>
</evidence>
<keyword evidence="2" id="KW-1185">Reference proteome</keyword>
<sequence>MNKEKYRQLIDVHVLHQIWTSELQLALQEVDFWEKLLGTLNEGLDPTLTDEKSWRNELSQLHHFRRLTTRLLDEIRLINAEVADGVRTNSVLNRENRLDHQYLRLEVASFLADFRKFRTEIRHYLVAQPTF</sequence>
<accession>I2GIQ9</accession>